<comment type="caution">
    <text evidence="2">The sequence shown here is derived from an EMBL/GenBank/DDBJ whole genome shotgun (WGS) entry which is preliminary data.</text>
</comment>
<dbReference type="EMBL" id="JAIWYP010000001">
    <property type="protein sequence ID" value="KAH3896225.1"/>
    <property type="molecule type" value="Genomic_DNA"/>
</dbReference>
<feature type="transmembrane region" description="Helical" evidence="1">
    <location>
        <begin position="63"/>
        <end position="84"/>
    </location>
</feature>
<name>A0A9D4NIS4_DREPO</name>
<gene>
    <name evidence="2" type="ORF">DPMN_020398</name>
</gene>
<sequence>MIVMKVVVAVTCLSHEYIAHYIREICETNSMYAILMMMKVVASEIFQTNSLYTIMIMMKTNSLYAIMIVMKVVVAVTCLFHEYIDNYFREICQTNSMYTILMMIKVTNSLYAIVIMMKVVEAVTCLSHEYIANYIPCDLSDQLYICNTDDDKGGVGGDLSFS</sequence>
<keyword evidence="3" id="KW-1185">Reference proteome</keyword>
<proteinExistence type="predicted"/>
<keyword evidence="1" id="KW-1133">Transmembrane helix</keyword>
<reference evidence="2" key="1">
    <citation type="journal article" date="2019" name="bioRxiv">
        <title>The Genome of the Zebra Mussel, Dreissena polymorpha: A Resource for Invasive Species Research.</title>
        <authorList>
            <person name="McCartney M.A."/>
            <person name="Auch B."/>
            <person name="Kono T."/>
            <person name="Mallez S."/>
            <person name="Zhang Y."/>
            <person name="Obille A."/>
            <person name="Becker A."/>
            <person name="Abrahante J.E."/>
            <person name="Garbe J."/>
            <person name="Badalamenti J.P."/>
            <person name="Herman A."/>
            <person name="Mangelson H."/>
            <person name="Liachko I."/>
            <person name="Sullivan S."/>
            <person name="Sone E.D."/>
            <person name="Koren S."/>
            <person name="Silverstein K.A.T."/>
            <person name="Beckman K.B."/>
            <person name="Gohl D.M."/>
        </authorList>
    </citation>
    <scope>NUCLEOTIDE SEQUENCE</scope>
    <source>
        <strain evidence="2">Duluth1</strain>
        <tissue evidence="2">Whole animal</tissue>
    </source>
</reference>
<dbReference type="AlphaFoldDB" id="A0A9D4NIS4"/>
<feature type="transmembrane region" description="Helical" evidence="1">
    <location>
        <begin position="96"/>
        <end position="117"/>
    </location>
</feature>
<reference evidence="2" key="2">
    <citation type="submission" date="2020-11" db="EMBL/GenBank/DDBJ databases">
        <authorList>
            <person name="McCartney M.A."/>
            <person name="Auch B."/>
            <person name="Kono T."/>
            <person name="Mallez S."/>
            <person name="Becker A."/>
            <person name="Gohl D.M."/>
            <person name="Silverstein K.A.T."/>
            <person name="Koren S."/>
            <person name="Bechman K.B."/>
            <person name="Herman A."/>
            <person name="Abrahante J.E."/>
            <person name="Garbe J."/>
        </authorList>
    </citation>
    <scope>NUCLEOTIDE SEQUENCE</scope>
    <source>
        <strain evidence="2">Duluth1</strain>
        <tissue evidence="2">Whole animal</tissue>
    </source>
</reference>
<accession>A0A9D4NIS4</accession>
<organism evidence="2 3">
    <name type="scientific">Dreissena polymorpha</name>
    <name type="common">Zebra mussel</name>
    <name type="synonym">Mytilus polymorpha</name>
    <dbReference type="NCBI Taxonomy" id="45954"/>
    <lineage>
        <taxon>Eukaryota</taxon>
        <taxon>Metazoa</taxon>
        <taxon>Spiralia</taxon>
        <taxon>Lophotrochozoa</taxon>
        <taxon>Mollusca</taxon>
        <taxon>Bivalvia</taxon>
        <taxon>Autobranchia</taxon>
        <taxon>Heteroconchia</taxon>
        <taxon>Euheterodonta</taxon>
        <taxon>Imparidentia</taxon>
        <taxon>Neoheterodontei</taxon>
        <taxon>Myida</taxon>
        <taxon>Dreissenoidea</taxon>
        <taxon>Dreissenidae</taxon>
        <taxon>Dreissena</taxon>
    </lineage>
</organism>
<evidence type="ECO:0000256" key="1">
    <source>
        <dbReference type="SAM" id="Phobius"/>
    </source>
</evidence>
<dbReference type="Proteomes" id="UP000828390">
    <property type="component" value="Unassembled WGS sequence"/>
</dbReference>
<evidence type="ECO:0000313" key="3">
    <source>
        <dbReference type="Proteomes" id="UP000828390"/>
    </source>
</evidence>
<keyword evidence="1" id="KW-0812">Transmembrane</keyword>
<evidence type="ECO:0000313" key="2">
    <source>
        <dbReference type="EMBL" id="KAH3896225.1"/>
    </source>
</evidence>
<keyword evidence="1" id="KW-0472">Membrane</keyword>
<protein>
    <submittedName>
        <fullName evidence="2">Uncharacterized protein</fullName>
    </submittedName>
</protein>